<sequence length="393" mass="44779">MSSIWEFVKRHRGKIIASGAVIGSAYAAKKVYDSEYVKEYIQSSSHQEHEAQLSQARRHFIFDAHQQSCDKNLLESISDIKAILKSRYPVEILVESLKDSDEISNEQKIQIWEDIKHKSIARIVSTSVALSIIIIATKIQKSILCSEMCKIVEETRTRKATATSGIKNYISSFIWGKDETAKQDYGSQFANPQVQQVFVNCIQFLTTSGLNQIFTKIEAITEDFLNNFSLTKKITVSEFETLIDQILERFEKECCAKNYCDYIVPVTNVRTKFDGNDATHLENLLSRFVNLLQIQTCRQLMHKFIRIFIQKAITFIDSEVEKDSEQAVAKYLPLIADAFIVEAKSNHDSAFQECLHLRDLHQFTLIAFESDTSAILTNSSSTPKVHSDDFGLD</sequence>
<evidence type="ECO:0000313" key="2">
    <source>
        <dbReference type="WBParaSite" id="PS1159_v2.g6354.t1"/>
    </source>
</evidence>
<organism evidence="1 2">
    <name type="scientific">Panagrolaimus sp. PS1159</name>
    <dbReference type="NCBI Taxonomy" id="55785"/>
    <lineage>
        <taxon>Eukaryota</taxon>
        <taxon>Metazoa</taxon>
        <taxon>Ecdysozoa</taxon>
        <taxon>Nematoda</taxon>
        <taxon>Chromadorea</taxon>
        <taxon>Rhabditida</taxon>
        <taxon>Tylenchina</taxon>
        <taxon>Panagrolaimomorpha</taxon>
        <taxon>Panagrolaimoidea</taxon>
        <taxon>Panagrolaimidae</taxon>
        <taxon>Panagrolaimus</taxon>
    </lineage>
</organism>
<dbReference type="WBParaSite" id="PS1159_v2.g6354.t1">
    <property type="protein sequence ID" value="PS1159_v2.g6354.t1"/>
    <property type="gene ID" value="PS1159_v2.g6354"/>
</dbReference>
<evidence type="ECO:0000313" key="1">
    <source>
        <dbReference type="Proteomes" id="UP000887580"/>
    </source>
</evidence>
<proteinExistence type="predicted"/>
<accession>A0AC35GKL5</accession>
<name>A0AC35GKL5_9BILA</name>
<dbReference type="Proteomes" id="UP000887580">
    <property type="component" value="Unplaced"/>
</dbReference>
<reference evidence="2" key="1">
    <citation type="submission" date="2022-11" db="UniProtKB">
        <authorList>
            <consortium name="WormBaseParasite"/>
        </authorList>
    </citation>
    <scope>IDENTIFICATION</scope>
</reference>
<protein>
    <submittedName>
        <fullName evidence="2">Peroxisomal assembly protein PEX3</fullName>
    </submittedName>
</protein>